<dbReference type="PROSITE" id="PS51029">
    <property type="entry name" value="MADF"/>
    <property type="match status" value="1"/>
</dbReference>
<accession>A0A915CTI7</accession>
<dbReference type="PANTHER" id="PTHR12243:SF60">
    <property type="entry name" value="SI:CH211-15D5.12-RELATED"/>
    <property type="match status" value="1"/>
</dbReference>
<dbReference type="GO" id="GO:0005667">
    <property type="term" value="C:transcription regulator complex"/>
    <property type="evidence" value="ECO:0007669"/>
    <property type="project" value="TreeGrafter"/>
</dbReference>
<protein>
    <submittedName>
        <fullName evidence="4">MADF domain-containing protein</fullName>
    </submittedName>
</protein>
<dbReference type="WBParaSite" id="jg12474">
    <property type="protein sequence ID" value="jg12474"/>
    <property type="gene ID" value="jg12474"/>
</dbReference>
<dbReference type="Proteomes" id="UP000887574">
    <property type="component" value="Unplaced"/>
</dbReference>
<dbReference type="GO" id="GO:0005634">
    <property type="term" value="C:nucleus"/>
    <property type="evidence" value="ECO:0007669"/>
    <property type="project" value="TreeGrafter"/>
</dbReference>
<dbReference type="SMART" id="SM00595">
    <property type="entry name" value="MADF"/>
    <property type="match status" value="1"/>
</dbReference>
<evidence type="ECO:0000259" key="2">
    <source>
        <dbReference type="PROSITE" id="PS51029"/>
    </source>
</evidence>
<feature type="region of interest" description="Disordered" evidence="1">
    <location>
        <begin position="103"/>
        <end position="129"/>
    </location>
</feature>
<sequence length="319" mass="36783">MTGVGSIFNMALINAYKQCHCLYDCEHPEYKVPMPTTQAWEKVAQECGASVIDCRIRWKALRDRYIKERKKNILNPLNYNRKQWPLYDEMDFLKPFVEKQRRKFPRGTPEPLTSRSNQNSSRRSKLDCSQDSMSFHEYEDKKPDVHLSTNLQVLQACEVVETPNKNAALDELLENINAAAPSSTNTAKVGNRGEKQQILNMRLESQARNDFSPQPLLSFLPRKRRFDQSRIDSADESERNLLGCLRTSVEALAKVSRHVLEENEETTFARYIAAVLSKMPVEKRNRSKLQIFTILHSIDDDEPLIHQSKNAAGKLLEKD</sequence>
<evidence type="ECO:0000313" key="3">
    <source>
        <dbReference type="Proteomes" id="UP000887574"/>
    </source>
</evidence>
<evidence type="ECO:0000256" key="1">
    <source>
        <dbReference type="SAM" id="MobiDB-lite"/>
    </source>
</evidence>
<dbReference type="GO" id="GO:0006357">
    <property type="term" value="P:regulation of transcription by RNA polymerase II"/>
    <property type="evidence" value="ECO:0007669"/>
    <property type="project" value="TreeGrafter"/>
</dbReference>
<dbReference type="InterPro" id="IPR039353">
    <property type="entry name" value="TF_Adf1"/>
</dbReference>
<dbReference type="InterPro" id="IPR006578">
    <property type="entry name" value="MADF-dom"/>
</dbReference>
<feature type="domain" description="MADF" evidence="2">
    <location>
        <begin position="11"/>
        <end position="98"/>
    </location>
</feature>
<dbReference type="AlphaFoldDB" id="A0A915CTI7"/>
<reference evidence="4" key="1">
    <citation type="submission" date="2022-11" db="UniProtKB">
        <authorList>
            <consortium name="WormBaseParasite"/>
        </authorList>
    </citation>
    <scope>IDENTIFICATION</scope>
</reference>
<dbReference type="Pfam" id="PF10545">
    <property type="entry name" value="MADF_DNA_bdg"/>
    <property type="match status" value="1"/>
</dbReference>
<proteinExistence type="predicted"/>
<keyword evidence="3" id="KW-1185">Reference proteome</keyword>
<name>A0A915CTI7_9BILA</name>
<evidence type="ECO:0000313" key="4">
    <source>
        <dbReference type="WBParaSite" id="jg12474"/>
    </source>
</evidence>
<dbReference type="PANTHER" id="PTHR12243">
    <property type="entry name" value="MADF DOMAIN TRANSCRIPTION FACTOR"/>
    <property type="match status" value="1"/>
</dbReference>
<organism evidence="3 4">
    <name type="scientific">Ditylenchus dipsaci</name>
    <dbReference type="NCBI Taxonomy" id="166011"/>
    <lineage>
        <taxon>Eukaryota</taxon>
        <taxon>Metazoa</taxon>
        <taxon>Ecdysozoa</taxon>
        <taxon>Nematoda</taxon>
        <taxon>Chromadorea</taxon>
        <taxon>Rhabditida</taxon>
        <taxon>Tylenchina</taxon>
        <taxon>Tylenchomorpha</taxon>
        <taxon>Sphaerularioidea</taxon>
        <taxon>Anguinidae</taxon>
        <taxon>Anguininae</taxon>
        <taxon>Ditylenchus</taxon>
    </lineage>
</organism>